<feature type="domain" description="Flagellar hook-associated protein FlgK helical" evidence="10">
    <location>
        <begin position="102"/>
        <end position="377"/>
    </location>
</feature>
<dbReference type="PANTHER" id="PTHR30033:SF1">
    <property type="entry name" value="FLAGELLAR HOOK-ASSOCIATED PROTEIN 1"/>
    <property type="match status" value="1"/>
</dbReference>
<feature type="domain" description="Flagellar basal-body/hook protein C-terminal" evidence="9">
    <location>
        <begin position="496"/>
        <end position="534"/>
    </location>
</feature>
<keyword evidence="11" id="KW-0966">Cell projection</keyword>
<reference evidence="12" key="1">
    <citation type="submission" date="2016-10" db="EMBL/GenBank/DDBJ databases">
        <authorList>
            <person name="Varghese N."/>
            <person name="Submissions S."/>
        </authorList>
    </citation>
    <scope>NUCLEOTIDE SEQUENCE [LARGE SCALE GENOMIC DNA]</scope>
    <source>
        <strain evidence="12">M1</strain>
    </source>
</reference>
<dbReference type="SUPFAM" id="SSF64518">
    <property type="entry name" value="Phase 1 flagellin"/>
    <property type="match status" value="1"/>
</dbReference>
<evidence type="ECO:0000259" key="10">
    <source>
        <dbReference type="Pfam" id="PF22638"/>
    </source>
</evidence>
<dbReference type="Pfam" id="PF00460">
    <property type="entry name" value="Flg_bb_rod"/>
    <property type="match status" value="1"/>
</dbReference>
<dbReference type="GO" id="GO:0044780">
    <property type="term" value="P:bacterial-type flagellum assembly"/>
    <property type="evidence" value="ECO:0007669"/>
    <property type="project" value="InterPro"/>
</dbReference>
<dbReference type="InterPro" id="IPR001444">
    <property type="entry name" value="Flag_bb_rod_N"/>
</dbReference>
<evidence type="ECO:0000256" key="3">
    <source>
        <dbReference type="ARBA" id="ARBA00009677"/>
    </source>
</evidence>
<evidence type="ECO:0000313" key="12">
    <source>
        <dbReference type="Proteomes" id="UP000198650"/>
    </source>
</evidence>
<keyword evidence="11" id="KW-0969">Cilium</keyword>
<evidence type="ECO:0000256" key="7">
    <source>
        <dbReference type="RuleBase" id="RU362065"/>
    </source>
</evidence>
<sequence>MRSTFHGLEVAKRGMFTQQTALYVTAHNIANANTPGYSRQRVNFEQTEPYPPASMNRPQIPGQMGTGVEAGSIERVRDSFLDLQYRGENNKLGYWEARADALKKMEEIMNEPSDSGLAKAMDQFWQALEDLSVHPENEGARSVVRQRGLAVVETFHYLYDSLSQIKNDLGHEIGVTITEINSLAQQISKINQQISEVEPLGYLPNDLYDERDRLVDQLSQLINVRVEKVPSGGNSLKIAEGKYNIYLVDSNGNPIKDGNGNIIYLVQGISYQSLSFPNGQDIDGDGINETPGPAVDSVNLGGNSIPITLTNQVVFPTGKLRGLMESFGYKDGSGNEKGIYPEMINNLDKLAYTFGKVFNAIHKQGYGLNGTNNVEFFDEATLTVPGAAKNIKLSAAINDLSKIAASTDGKPGNGNNALNLASVGQILLSSGTVDLIDISINLNNLGPTPPRLASGTIKSNYEGWIGRLGVDAQQADRLKDNSEVLRQSVDERRQSVSSVSLDEEMTNMIKFQHAYNAAARQITVIDEMLDKIINGMGIVGR</sequence>
<dbReference type="PRINTS" id="PR01005">
    <property type="entry name" value="FLGHOOKAP1"/>
</dbReference>
<proteinExistence type="inferred from homology"/>
<keyword evidence="11" id="KW-0282">Flagellum</keyword>
<evidence type="ECO:0000256" key="2">
    <source>
        <dbReference type="ARBA" id="ARBA00004613"/>
    </source>
</evidence>
<evidence type="ECO:0000256" key="5">
    <source>
        <dbReference type="ARBA" id="ARBA00022525"/>
    </source>
</evidence>
<evidence type="ECO:0000256" key="6">
    <source>
        <dbReference type="ARBA" id="ARBA00023143"/>
    </source>
</evidence>
<dbReference type="NCBIfam" id="TIGR02492">
    <property type="entry name" value="flgK_ends"/>
    <property type="match status" value="1"/>
</dbReference>
<dbReference type="EMBL" id="FOJS01000007">
    <property type="protein sequence ID" value="SFA44396.1"/>
    <property type="molecule type" value="Genomic_DNA"/>
</dbReference>
<dbReference type="PANTHER" id="PTHR30033">
    <property type="entry name" value="FLAGELLAR HOOK-ASSOCIATED PROTEIN 1"/>
    <property type="match status" value="1"/>
</dbReference>
<dbReference type="STRING" id="186116.SAMN05192569_100788"/>
<name>A0A1I0T023_9BACL</name>
<evidence type="ECO:0000313" key="11">
    <source>
        <dbReference type="EMBL" id="SFA44396.1"/>
    </source>
</evidence>
<organism evidence="11 12">
    <name type="scientific">Parageobacillus thermantarcticus</name>
    <dbReference type="NCBI Taxonomy" id="186116"/>
    <lineage>
        <taxon>Bacteria</taxon>
        <taxon>Bacillati</taxon>
        <taxon>Bacillota</taxon>
        <taxon>Bacilli</taxon>
        <taxon>Bacillales</taxon>
        <taxon>Anoxybacillaceae</taxon>
        <taxon>Parageobacillus</taxon>
    </lineage>
</organism>
<dbReference type="InterPro" id="IPR010930">
    <property type="entry name" value="Flg_bb/hook_C_dom"/>
</dbReference>
<dbReference type="InterPro" id="IPR053927">
    <property type="entry name" value="FlgK_helical"/>
</dbReference>
<dbReference type="GO" id="GO:0005198">
    <property type="term" value="F:structural molecule activity"/>
    <property type="evidence" value="ECO:0007669"/>
    <property type="project" value="UniProtKB-UniRule"/>
</dbReference>
<evidence type="ECO:0000259" key="8">
    <source>
        <dbReference type="Pfam" id="PF00460"/>
    </source>
</evidence>
<dbReference type="GO" id="GO:0009424">
    <property type="term" value="C:bacterial-type flagellum hook"/>
    <property type="evidence" value="ECO:0007669"/>
    <property type="project" value="UniProtKB-UniRule"/>
</dbReference>
<comment type="subcellular location">
    <subcellularLocation>
        <location evidence="1 7">Bacterial flagellum</location>
    </subcellularLocation>
    <subcellularLocation>
        <location evidence="2 7">Secreted</location>
    </subcellularLocation>
</comment>
<evidence type="ECO:0000259" key="9">
    <source>
        <dbReference type="Pfam" id="PF06429"/>
    </source>
</evidence>
<dbReference type="Pfam" id="PF06429">
    <property type="entry name" value="Flg_bbr_C"/>
    <property type="match status" value="1"/>
</dbReference>
<dbReference type="GO" id="GO:0005576">
    <property type="term" value="C:extracellular region"/>
    <property type="evidence" value="ECO:0007669"/>
    <property type="project" value="UniProtKB-SubCell"/>
</dbReference>
<dbReference type="Proteomes" id="UP000198650">
    <property type="component" value="Unassembled WGS sequence"/>
</dbReference>
<evidence type="ECO:0000256" key="4">
    <source>
        <dbReference type="ARBA" id="ARBA00016244"/>
    </source>
</evidence>
<dbReference type="RefSeq" id="WP_090948501.1">
    <property type="nucleotide sequence ID" value="NZ_FOJS01000007.1"/>
</dbReference>
<dbReference type="InterPro" id="IPR002371">
    <property type="entry name" value="FlgK"/>
</dbReference>
<gene>
    <name evidence="7" type="primary">flgK</name>
    <name evidence="11" type="ORF">SAMN05192569_100788</name>
</gene>
<comment type="similarity">
    <text evidence="3 7">Belongs to the flagella basal body rod proteins family.</text>
</comment>
<dbReference type="AlphaFoldDB" id="A0A1I0T023"/>
<feature type="domain" description="Flagellar basal body rod protein N-terminal" evidence="8">
    <location>
        <begin position="8"/>
        <end position="37"/>
    </location>
</feature>
<evidence type="ECO:0000256" key="1">
    <source>
        <dbReference type="ARBA" id="ARBA00004365"/>
    </source>
</evidence>
<keyword evidence="6 7" id="KW-0975">Bacterial flagellum</keyword>
<keyword evidence="5 7" id="KW-0964">Secreted</keyword>
<dbReference type="OrthoDB" id="9802553at2"/>
<dbReference type="Pfam" id="PF22638">
    <property type="entry name" value="FlgK_D1"/>
    <property type="match status" value="1"/>
</dbReference>
<protein>
    <recommendedName>
        <fullName evidence="4 7">Flagellar hook-associated protein 1</fullName>
        <shortName evidence="7">HAP1</shortName>
    </recommendedName>
</protein>
<keyword evidence="12" id="KW-1185">Reference proteome</keyword>
<accession>A0A1I0T023</accession>